<dbReference type="InterPro" id="IPR036595">
    <property type="entry name" value="A-macroglobulin_rcpt-bd_sf"/>
</dbReference>
<keyword evidence="4" id="KW-0646">Protease inhibitor</keyword>
<keyword evidence="7" id="KW-1015">Disulfide bond</keyword>
<dbReference type="GeneTree" id="ENSGT00940000162996"/>
<dbReference type="Gene3D" id="2.20.130.20">
    <property type="match status" value="1"/>
</dbReference>
<dbReference type="CDD" id="cd02897">
    <property type="entry name" value="A2M_2"/>
    <property type="match status" value="1"/>
</dbReference>
<dbReference type="SMART" id="SM01360">
    <property type="entry name" value="A2M"/>
    <property type="match status" value="1"/>
</dbReference>
<dbReference type="InterPro" id="IPR001599">
    <property type="entry name" value="Macroglobln_a2"/>
</dbReference>
<dbReference type="InterPro" id="IPR019742">
    <property type="entry name" value="MacrogloblnA2_CS"/>
</dbReference>
<name>A0A3P8PLZ3_ASTCA</name>
<feature type="domain" description="Alpha-macroglobulin receptor-binding" evidence="12">
    <location>
        <begin position="1363"/>
        <end position="1451"/>
    </location>
</feature>
<comment type="similarity">
    <text evidence="2">Belongs to the protease inhibitor I39 (alpha-2-macroglobulin) family.</text>
</comment>
<dbReference type="InterPro" id="IPR008930">
    <property type="entry name" value="Terpenoid_cyclase/PrenylTrfase"/>
</dbReference>
<dbReference type="Pfam" id="PF07703">
    <property type="entry name" value="A2M_BRD"/>
    <property type="match status" value="1"/>
</dbReference>
<dbReference type="FunFam" id="1.50.10.20:FF:000001">
    <property type="entry name" value="CD109 isoform 1"/>
    <property type="match status" value="1"/>
</dbReference>
<dbReference type="GO" id="GO:0004867">
    <property type="term" value="F:serine-type endopeptidase inhibitor activity"/>
    <property type="evidence" value="ECO:0007669"/>
    <property type="project" value="UniProtKB-KW"/>
</dbReference>
<evidence type="ECO:0000256" key="7">
    <source>
        <dbReference type="ARBA" id="ARBA00023157"/>
    </source>
</evidence>
<evidence type="ECO:0000256" key="6">
    <source>
        <dbReference type="ARBA" id="ARBA00022900"/>
    </source>
</evidence>
<reference evidence="13" key="3">
    <citation type="submission" date="2025-09" db="UniProtKB">
        <authorList>
            <consortium name="Ensembl"/>
        </authorList>
    </citation>
    <scope>IDENTIFICATION</scope>
</reference>
<dbReference type="Pfam" id="PF00207">
    <property type="entry name" value="A2M"/>
    <property type="match status" value="1"/>
</dbReference>
<protein>
    <recommendedName>
        <fullName evidence="15">Alpha-2-macroglobulin-like</fullName>
    </recommendedName>
</protein>
<comment type="subcellular location">
    <subcellularLocation>
        <location evidence="1">Secreted</location>
    </subcellularLocation>
</comment>
<dbReference type="SMART" id="SM01419">
    <property type="entry name" value="Thiol-ester_cl"/>
    <property type="match status" value="1"/>
</dbReference>
<dbReference type="Gene3D" id="2.60.40.10">
    <property type="entry name" value="Immunoglobulins"/>
    <property type="match status" value="2"/>
</dbReference>
<evidence type="ECO:0000259" key="10">
    <source>
        <dbReference type="SMART" id="SM01359"/>
    </source>
</evidence>
<feature type="chain" id="PRO_5044218936" description="Alpha-2-macroglobulin-like" evidence="9">
    <location>
        <begin position="26"/>
        <end position="1492"/>
    </location>
</feature>
<dbReference type="Pfam" id="PF17791">
    <property type="entry name" value="MG3"/>
    <property type="match status" value="1"/>
</dbReference>
<evidence type="ECO:0000256" key="1">
    <source>
        <dbReference type="ARBA" id="ARBA00004613"/>
    </source>
</evidence>
<feature type="domain" description="Alpha-2-macroglobulin" evidence="11">
    <location>
        <begin position="752"/>
        <end position="841"/>
    </location>
</feature>
<dbReference type="GO" id="GO:0005615">
    <property type="term" value="C:extracellular space"/>
    <property type="evidence" value="ECO:0007669"/>
    <property type="project" value="InterPro"/>
</dbReference>
<evidence type="ECO:0000256" key="2">
    <source>
        <dbReference type="ARBA" id="ARBA00010952"/>
    </source>
</evidence>
<dbReference type="InterPro" id="IPR009048">
    <property type="entry name" value="A-macroglobulin_rcpt-bd"/>
</dbReference>
<dbReference type="RefSeq" id="XP_026019204.1">
    <property type="nucleotide sequence ID" value="XM_026163419.1"/>
</dbReference>
<dbReference type="SUPFAM" id="SSF81296">
    <property type="entry name" value="E set domains"/>
    <property type="match status" value="1"/>
</dbReference>
<keyword evidence="3" id="KW-0964">Secreted</keyword>
<feature type="signal peptide" evidence="9">
    <location>
        <begin position="1"/>
        <end position="25"/>
    </location>
</feature>
<evidence type="ECO:0000313" key="13">
    <source>
        <dbReference type="Ensembl" id="ENSACLP00000018028.2"/>
    </source>
</evidence>
<dbReference type="Gene3D" id="2.60.40.1940">
    <property type="match status" value="1"/>
</dbReference>
<dbReference type="Ensembl" id="ENSACLT00000018458.2">
    <property type="protein sequence ID" value="ENSACLP00000018028.2"/>
    <property type="gene ID" value="ENSACLG00000010860.2"/>
</dbReference>
<keyword evidence="6" id="KW-0722">Serine protease inhibitor</keyword>
<dbReference type="Pfam" id="PF07677">
    <property type="entry name" value="A2M_recep"/>
    <property type="match status" value="1"/>
</dbReference>
<evidence type="ECO:0008006" key="15">
    <source>
        <dbReference type="Google" id="ProtNLM"/>
    </source>
</evidence>
<evidence type="ECO:0000256" key="5">
    <source>
        <dbReference type="ARBA" id="ARBA00022729"/>
    </source>
</evidence>
<dbReference type="PANTHER" id="PTHR11412:SF150">
    <property type="entry name" value="ALPHA-2-MACROGLOBULIN-RELATED"/>
    <property type="match status" value="1"/>
</dbReference>
<evidence type="ECO:0000313" key="14">
    <source>
        <dbReference type="Proteomes" id="UP000265100"/>
    </source>
</evidence>
<evidence type="ECO:0000256" key="9">
    <source>
        <dbReference type="SAM" id="SignalP"/>
    </source>
</evidence>
<dbReference type="Gene3D" id="2.60.40.1930">
    <property type="match status" value="2"/>
</dbReference>
<keyword evidence="5 9" id="KW-0732">Signal</keyword>
<dbReference type="Gene3D" id="1.50.10.20">
    <property type="match status" value="1"/>
</dbReference>
<dbReference type="InterPro" id="IPR041813">
    <property type="entry name" value="A2M_TED"/>
</dbReference>
<dbReference type="GO" id="GO:0007399">
    <property type="term" value="P:nervous system development"/>
    <property type="evidence" value="ECO:0007669"/>
    <property type="project" value="UniProtKB-ARBA"/>
</dbReference>
<dbReference type="PANTHER" id="PTHR11412">
    <property type="entry name" value="MACROGLOBULIN / COMPLEMENT"/>
    <property type="match status" value="1"/>
</dbReference>
<evidence type="ECO:0000256" key="3">
    <source>
        <dbReference type="ARBA" id="ARBA00022525"/>
    </source>
</evidence>
<evidence type="ECO:0000259" key="12">
    <source>
        <dbReference type="SMART" id="SM01361"/>
    </source>
</evidence>
<keyword evidence="14" id="KW-1185">Reference proteome</keyword>
<dbReference type="InterPro" id="IPR011626">
    <property type="entry name" value="Alpha-macroglobulin_TED"/>
</dbReference>
<proteinExistence type="inferred from homology"/>
<dbReference type="InterPro" id="IPR011625">
    <property type="entry name" value="A2M_N_BRD"/>
</dbReference>
<dbReference type="InterPro" id="IPR041555">
    <property type="entry name" value="MG3"/>
</dbReference>
<dbReference type="SMART" id="SM01359">
    <property type="entry name" value="A2M_N_2"/>
    <property type="match status" value="1"/>
</dbReference>
<reference evidence="13" key="2">
    <citation type="submission" date="2025-08" db="UniProtKB">
        <authorList>
            <consortium name="Ensembl"/>
        </authorList>
    </citation>
    <scope>IDENTIFICATION</scope>
</reference>
<evidence type="ECO:0000259" key="11">
    <source>
        <dbReference type="SMART" id="SM01360"/>
    </source>
</evidence>
<dbReference type="InterPro" id="IPR014756">
    <property type="entry name" value="Ig_E-set"/>
</dbReference>
<sequence length="1492" mass="165095">MDRLWILSCTLCVLLSWIRVDQAVAEPQYLVAIPAVIEAGAEAKFCATLRQPSGTLVMTVTLMSREKNTTLFTHTSNEAFQTCVQFEAPLVQKEVQHFQVEVRGDTFYSKQVRKVMIRASDTFTFIQTDKPIYLPGQKVNFRVVAMDNKMRPANQLYDVIELQDPHSNRIGQWLNETSNSRILQLSYSLDAEAPEGPYQIIVSMGERKISHNFKVEKYVLPKFDVTVNISEEVSIGQEDVEAKVCAKYTYGQPVPGRVTVNVCRPINVNRGFGISSYDYDLLAIWQMGGSCHTETKQADKTGCATFSFNMSIFTKMDQKVLQDVLDIRAKVEEEGTGVSLPQEKRVTISYVLGKVSFINVPKVWERGSNVEGKVRAVYHNNTPVCDAPVYLFTGRMWQTRSLQNLTTDSNGVASFSFSTDNFDQDIQLHASLTPTVGNPGYRTAYYDRGFHTLSMSQPSSPDIKTISSLEVQKKDKAVSCDAEEDVSVNYTIVGESPGSVDVIYLVLSRGAVTMQGQTRVQVQDRSVNEGQVSFKVRVSPEMAPEFQVVAYAVLPSEDVIAHSADFSTDKCFSNKVSVEFSPSSAVPGEETNMQVTALPRSLCGVSAIDKSVLIKEPGKTLDADKIFDLLPLKKSSGIPYEVDDATECLNVRPKRYVLPYPSQGQNDAYAVFQKVGLKMATNLLIRLPSCLKFKGKVYHDGPGVYHDGSPHVYYAMAPRFGDGSIQLSSPFVEPAGQLPPPIETARSFFPETWIWDLVEVGDDGKRGVSLTVPDTITTWETEAFCLSSQGFGLAPRKEMKVFQPFFLELTMPYSIIRGEHFELRATVFNYLTSCIMVTVTPGPSSDYTLTPLSGDLYTSCLCANERKTLRWTMIPTALGAVNVTVSAEAVASHVSCDNEVVSVPDRGRIDVVTKSLIVKAEGTETTKTYNWLLCPKGSPLTEEAEIHLPENVIEGSARTSVSVLGDILGRALKNLDGLLQMPYGCGEQNMALLAPNIYILHYLKGTQQLTAAIMEKATNFLTSGYQRQLNYKSADGAYTTFGTGPGNTWLTAFVVRSFAKAQSFIFIDPRKIEESKTWLQHKQQENGCFEKSGKLFNNGMKGGVSDEVTLSAYVTAAFLEMNTSQHDPVMNKSLACLKESLSDLSNTYTTALLAYVFTLAGDVETRAHLLQHLDTVAVREGGFLYWSQTAAETSASLSVEISSYVLLAKLSASPTAEDLGYASGIIRWLTGQQNYYGGFSSTQDTVVALQALALYSTLVFSAEGWSTVTVQAPSSQLTFDVNQGNKLLYQEEALQDVSGKYRLEVKGTACASVQISATYNIPTPADVTTLSVKVQLEVNTSESARPKFTVQIQSLYSGKEETTNMVILDIKMLSGFSPDPESLKSLKRGLLVSRVEQKEDHVLVYIEELSKDTAINHSLEIIQELPVDNLKPAVVKIYDYYQPGPSLTKLYSNSTLTHFRGSIRLNSSYKLMFPSVTQRNDTFMFFYHVSVR</sequence>
<dbReference type="SUPFAM" id="SSF48239">
    <property type="entry name" value="Terpenoid cyclases/Protein prenyltransferases"/>
    <property type="match status" value="1"/>
</dbReference>
<dbReference type="SUPFAM" id="SSF49410">
    <property type="entry name" value="Alpha-macroglobulin receptor domain"/>
    <property type="match status" value="1"/>
</dbReference>
<dbReference type="SMART" id="SM01361">
    <property type="entry name" value="A2M_recep"/>
    <property type="match status" value="1"/>
</dbReference>
<dbReference type="Pfam" id="PF07678">
    <property type="entry name" value="TED_complement"/>
    <property type="match status" value="1"/>
</dbReference>
<dbReference type="InterPro" id="IPR002890">
    <property type="entry name" value="MG2"/>
</dbReference>
<dbReference type="Pfam" id="PF17789">
    <property type="entry name" value="MG4"/>
    <property type="match status" value="1"/>
</dbReference>
<dbReference type="InterPro" id="IPR040839">
    <property type="entry name" value="MG4"/>
</dbReference>
<dbReference type="Gene3D" id="2.60.120.1540">
    <property type="match status" value="1"/>
</dbReference>
<accession>A0A3P8PLZ3</accession>
<reference evidence="13" key="1">
    <citation type="submission" date="2018-05" db="EMBL/GenBank/DDBJ databases">
        <authorList>
            <person name="Datahose"/>
        </authorList>
    </citation>
    <scope>NUCLEOTIDE SEQUENCE</scope>
</reference>
<dbReference type="InterPro" id="IPR047565">
    <property type="entry name" value="Alpha-macroglob_thiol-ester_cl"/>
</dbReference>
<keyword evidence="8" id="KW-0325">Glycoprotein</keyword>
<dbReference type="Pfam" id="PF01835">
    <property type="entry name" value="MG2"/>
    <property type="match status" value="1"/>
</dbReference>
<dbReference type="InterPro" id="IPR050473">
    <property type="entry name" value="A2M/Complement_sys"/>
</dbReference>
<feature type="domain" description="Alpha-2-macroglobulin bait region" evidence="10">
    <location>
        <begin position="469"/>
        <end position="615"/>
    </location>
</feature>
<dbReference type="Gene3D" id="6.20.50.160">
    <property type="match status" value="1"/>
</dbReference>
<dbReference type="GeneID" id="113019649"/>
<dbReference type="Proteomes" id="UP000265100">
    <property type="component" value="Chromosome 3"/>
</dbReference>
<evidence type="ECO:0000256" key="4">
    <source>
        <dbReference type="ARBA" id="ARBA00022690"/>
    </source>
</evidence>
<dbReference type="Bgee" id="ENSACLG00000010860">
    <property type="expression patterns" value="Expressed in liver"/>
</dbReference>
<evidence type="ECO:0000256" key="8">
    <source>
        <dbReference type="ARBA" id="ARBA00023180"/>
    </source>
</evidence>
<organism evidence="13 14">
    <name type="scientific">Astatotilapia calliptera</name>
    <name type="common">Eastern happy</name>
    <name type="synonym">Chromis callipterus</name>
    <dbReference type="NCBI Taxonomy" id="8154"/>
    <lineage>
        <taxon>Eukaryota</taxon>
        <taxon>Metazoa</taxon>
        <taxon>Chordata</taxon>
        <taxon>Craniata</taxon>
        <taxon>Vertebrata</taxon>
        <taxon>Euteleostomi</taxon>
        <taxon>Actinopterygii</taxon>
        <taxon>Neopterygii</taxon>
        <taxon>Teleostei</taxon>
        <taxon>Neoteleostei</taxon>
        <taxon>Acanthomorphata</taxon>
        <taxon>Ovalentaria</taxon>
        <taxon>Cichlomorphae</taxon>
        <taxon>Cichliformes</taxon>
        <taxon>Cichlidae</taxon>
        <taxon>African cichlids</taxon>
        <taxon>Pseudocrenilabrinae</taxon>
        <taxon>Haplochromini</taxon>
        <taxon>Astatotilapia</taxon>
    </lineage>
</organism>
<dbReference type="InterPro" id="IPR013783">
    <property type="entry name" value="Ig-like_fold"/>
</dbReference>
<dbReference type="FunFam" id="2.60.40.1930:FF:000001">
    <property type="entry name" value="CD109 isoform 3"/>
    <property type="match status" value="1"/>
</dbReference>
<dbReference type="PROSITE" id="PS00477">
    <property type="entry name" value="ALPHA_2_MACROGLOBULIN"/>
    <property type="match status" value="1"/>
</dbReference>
<dbReference type="Gene3D" id="2.60.40.690">
    <property type="entry name" value="Alpha-macroglobulin, receptor-binding domain"/>
    <property type="match status" value="1"/>
</dbReference>